<dbReference type="InterPro" id="IPR035985">
    <property type="entry name" value="Ubiquitin-activating_enz"/>
</dbReference>
<keyword evidence="3" id="KW-0808">Transferase</keyword>
<dbReference type="PANTHER" id="PTHR43267">
    <property type="entry name" value="TRNA THREONYLCARBAMOYLADENOSINE DEHYDRATASE"/>
    <property type="match status" value="1"/>
</dbReference>
<evidence type="ECO:0000313" key="4">
    <source>
        <dbReference type="Proteomes" id="UP001165363"/>
    </source>
</evidence>
<organism evidence="3 4">
    <name type="scientific">Sphingomonas alba</name>
    <dbReference type="NCBI Taxonomy" id="2908208"/>
    <lineage>
        <taxon>Bacteria</taxon>
        <taxon>Pseudomonadati</taxon>
        <taxon>Pseudomonadota</taxon>
        <taxon>Alphaproteobacteria</taxon>
        <taxon>Sphingomonadales</taxon>
        <taxon>Sphingomonadaceae</taxon>
        <taxon>Sphingomonas</taxon>
    </lineage>
</organism>
<dbReference type="InterPro" id="IPR046741">
    <property type="entry name" value="DUF6791"/>
</dbReference>
<evidence type="ECO:0000259" key="1">
    <source>
        <dbReference type="Pfam" id="PF00899"/>
    </source>
</evidence>
<sequence>MSLLPPSHNDSFQRLLDEGFTLYRHGAFIVGRVPFLDANLTVQHGLLIDAISEEAGGVAGQSPFLHQFLFSGGTPSNIDGTQLVLGGGPDNRLIFDNVNADWFWSFKKTENGQARDYVDFYEKFRHHFDAITAPVRHLYPDVELKPFVNVLSVEDDNNPFVFNDEHSARAAVMDLRENLLAHRVGVIGVGGTGSFIVDLLSKSPVNKIVVFDPDILKVHNTFRSPGPAIREDLGRPKAELLAHRYLRSHKRVEHHNVAVSPANAELLEGLTFVFVCVDKEGVRRELATLLLEKDIPFIDTGMGLDRSAAGLTGMVRTTLSRPESRPMIEAEFTTPAHEVAENIYHTNIQTADLNALNAATAVMMFKKYAGYYAEMPQTWQSLLTVQTGSTIRYPC</sequence>
<evidence type="ECO:0000259" key="2">
    <source>
        <dbReference type="Pfam" id="PF20590"/>
    </source>
</evidence>
<feature type="domain" description="DUF6791" evidence="2">
    <location>
        <begin position="12"/>
        <end position="164"/>
    </location>
</feature>
<dbReference type="RefSeq" id="WP_249846451.1">
    <property type="nucleotide sequence ID" value="NZ_JAMGBD010000001.1"/>
</dbReference>
<dbReference type="Pfam" id="PF00899">
    <property type="entry name" value="ThiF"/>
    <property type="match status" value="1"/>
</dbReference>
<dbReference type="Pfam" id="PF20590">
    <property type="entry name" value="DUF6791"/>
    <property type="match status" value="1"/>
</dbReference>
<accession>A0ABT0RIM6</accession>
<dbReference type="Gene3D" id="3.40.50.720">
    <property type="entry name" value="NAD(P)-binding Rossmann-like Domain"/>
    <property type="match status" value="1"/>
</dbReference>
<keyword evidence="3" id="KW-0548">Nucleotidyltransferase</keyword>
<dbReference type="SUPFAM" id="SSF69572">
    <property type="entry name" value="Activating enzymes of the ubiquitin-like proteins"/>
    <property type="match status" value="1"/>
</dbReference>
<dbReference type="InterPro" id="IPR000594">
    <property type="entry name" value="ThiF_NAD_FAD-bd"/>
</dbReference>
<reference evidence="3" key="1">
    <citation type="submission" date="2022-05" db="EMBL/GenBank/DDBJ databases">
        <authorList>
            <person name="Jo J.-H."/>
            <person name="Im W.-T."/>
        </authorList>
    </citation>
    <scope>NUCLEOTIDE SEQUENCE</scope>
    <source>
        <strain evidence="3">SE158</strain>
    </source>
</reference>
<gene>
    <name evidence="3" type="ORF">LZ536_00995</name>
</gene>
<comment type="caution">
    <text evidence="3">The sequence shown here is derived from an EMBL/GenBank/DDBJ whole genome shotgun (WGS) entry which is preliminary data.</text>
</comment>
<keyword evidence="4" id="KW-1185">Reference proteome</keyword>
<name>A0ABT0RIM6_9SPHN</name>
<dbReference type="EMBL" id="JAMGBD010000001">
    <property type="protein sequence ID" value="MCL6682482.1"/>
    <property type="molecule type" value="Genomic_DNA"/>
</dbReference>
<protein>
    <submittedName>
        <fullName evidence="3">ThiF family adenylyltransferase</fullName>
    </submittedName>
</protein>
<dbReference type="GO" id="GO:0016779">
    <property type="term" value="F:nucleotidyltransferase activity"/>
    <property type="evidence" value="ECO:0007669"/>
    <property type="project" value="UniProtKB-KW"/>
</dbReference>
<dbReference type="InterPro" id="IPR045886">
    <property type="entry name" value="ThiF/MoeB/HesA"/>
</dbReference>
<feature type="domain" description="THIF-type NAD/FAD binding fold" evidence="1">
    <location>
        <begin position="173"/>
        <end position="341"/>
    </location>
</feature>
<dbReference type="CDD" id="cd01483">
    <property type="entry name" value="E1_enzyme_family"/>
    <property type="match status" value="1"/>
</dbReference>
<dbReference type="Proteomes" id="UP001165363">
    <property type="component" value="Unassembled WGS sequence"/>
</dbReference>
<dbReference type="PANTHER" id="PTHR43267:SF1">
    <property type="entry name" value="TRNA THREONYLCARBAMOYLADENOSINE DEHYDRATASE"/>
    <property type="match status" value="1"/>
</dbReference>
<evidence type="ECO:0000313" key="3">
    <source>
        <dbReference type="EMBL" id="MCL6682482.1"/>
    </source>
</evidence>
<proteinExistence type="predicted"/>